<feature type="chain" id="PRO_5022691732" description="Secreted protein" evidence="1">
    <location>
        <begin position="23"/>
        <end position="112"/>
    </location>
</feature>
<dbReference type="EMBL" id="VSWC01000132">
    <property type="protein sequence ID" value="KAA1079680.1"/>
    <property type="molecule type" value="Genomic_DNA"/>
</dbReference>
<protein>
    <recommendedName>
        <fullName evidence="4">Secreted protein</fullName>
    </recommendedName>
</protein>
<evidence type="ECO:0000313" key="2">
    <source>
        <dbReference type="EMBL" id="KAA1079680.1"/>
    </source>
</evidence>
<gene>
    <name evidence="2" type="ORF">PGT21_020784</name>
</gene>
<reference evidence="2 3" key="1">
    <citation type="submission" date="2019-05" db="EMBL/GenBank/DDBJ databases">
        <title>Emergence of the Ug99 lineage of the wheat stem rust pathogen through somatic hybridization.</title>
        <authorList>
            <person name="Li F."/>
            <person name="Upadhyaya N.M."/>
            <person name="Sperschneider J."/>
            <person name="Matny O."/>
            <person name="Nguyen-Phuc H."/>
            <person name="Mago R."/>
            <person name="Raley C."/>
            <person name="Miller M.E."/>
            <person name="Silverstein K.A.T."/>
            <person name="Henningsen E."/>
            <person name="Hirsch C.D."/>
            <person name="Visser B."/>
            <person name="Pretorius Z.A."/>
            <person name="Steffenson B.J."/>
            <person name="Schwessinger B."/>
            <person name="Dodds P.N."/>
            <person name="Figueroa M."/>
        </authorList>
    </citation>
    <scope>NUCLEOTIDE SEQUENCE [LARGE SCALE GENOMIC DNA]</scope>
    <source>
        <strain evidence="2">21-0</strain>
    </source>
</reference>
<evidence type="ECO:0008006" key="4">
    <source>
        <dbReference type="Google" id="ProtNLM"/>
    </source>
</evidence>
<sequence length="112" mass="11652">MSPVQLLSALLACSMMIKYGEAINPQCQHPGTAPSAIFTIACGPQSPVRPESNINPAKFFEEPAIIVVPRAMPSPPGSSSQIAQTAQMNITKASCALSIQRLPLPSSASSSS</sequence>
<accession>A0A5B0MV53</accession>
<keyword evidence="3" id="KW-1185">Reference proteome</keyword>
<comment type="caution">
    <text evidence="2">The sequence shown here is derived from an EMBL/GenBank/DDBJ whole genome shotgun (WGS) entry which is preliminary data.</text>
</comment>
<name>A0A5B0MV53_PUCGR</name>
<proteinExistence type="predicted"/>
<dbReference type="Proteomes" id="UP000324748">
    <property type="component" value="Unassembled WGS sequence"/>
</dbReference>
<evidence type="ECO:0000313" key="3">
    <source>
        <dbReference type="Proteomes" id="UP000324748"/>
    </source>
</evidence>
<keyword evidence="1" id="KW-0732">Signal</keyword>
<feature type="signal peptide" evidence="1">
    <location>
        <begin position="1"/>
        <end position="22"/>
    </location>
</feature>
<evidence type="ECO:0000256" key="1">
    <source>
        <dbReference type="SAM" id="SignalP"/>
    </source>
</evidence>
<organism evidence="2 3">
    <name type="scientific">Puccinia graminis f. sp. tritici</name>
    <dbReference type="NCBI Taxonomy" id="56615"/>
    <lineage>
        <taxon>Eukaryota</taxon>
        <taxon>Fungi</taxon>
        <taxon>Dikarya</taxon>
        <taxon>Basidiomycota</taxon>
        <taxon>Pucciniomycotina</taxon>
        <taxon>Pucciniomycetes</taxon>
        <taxon>Pucciniales</taxon>
        <taxon>Pucciniaceae</taxon>
        <taxon>Puccinia</taxon>
    </lineage>
</organism>
<dbReference type="AlphaFoldDB" id="A0A5B0MV53"/>